<reference evidence="3" key="1">
    <citation type="submission" date="2022-07" db="EMBL/GenBank/DDBJ databases">
        <title>Phylogenomic reconstructions and comparative analyses of Kickxellomycotina fungi.</title>
        <authorList>
            <person name="Reynolds N.K."/>
            <person name="Stajich J.E."/>
            <person name="Barry K."/>
            <person name="Grigoriev I.V."/>
            <person name="Crous P."/>
            <person name="Smith M.E."/>
        </authorList>
    </citation>
    <scope>NUCLEOTIDE SEQUENCE</scope>
    <source>
        <strain evidence="3">RSA 861</strain>
    </source>
</reference>
<gene>
    <name evidence="3" type="ORF">IWQ60_011411</name>
</gene>
<comment type="caution">
    <text evidence="3">The sequence shown here is derived from an EMBL/GenBank/DDBJ whole genome shotgun (WGS) entry which is preliminary data.</text>
</comment>
<keyword evidence="4" id="KW-1185">Reference proteome</keyword>
<dbReference type="OrthoDB" id="47172at2759"/>
<dbReference type="EMBL" id="JANBPT010001283">
    <property type="protein sequence ID" value="KAJ1908997.1"/>
    <property type="molecule type" value="Genomic_DNA"/>
</dbReference>
<proteinExistence type="predicted"/>
<dbReference type="InterPro" id="IPR003347">
    <property type="entry name" value="JmjC_dom"/>
</dbReference>
<dbReference type="Gene3D" id="2.60.120.650">
    <property type="entry name" value="Cupin"/>
    <property type="match status" value="1"/>
</dbReference>
<evidence type="ECO:0000313" key="3">
    <source>
        <dbReference type="EMBL" id="KAJ1908997.1"/>
    </source>
</evidence>
<dbReference type="SUPFAM" id="SSF51197">
    <property type="entry name" value="Clavaminate synthase-like"/>
    <property type="match status" value="1"/>
</dbReference>
<protein>
    <recommendedName>
        <fullName evidence="2">JmjC domain-containing protein</fullName>
    </recommendedName>
</protein>
<dbReference type="Proteomes" id="UP001150569">
    <property type="component" value="Unassembled WGS sequence"/>
</dbReference>
<dbReference type="PANTHER" id="PTHR12461">
    <property type="entry name" value="HYPOXIA-INDUCIBLE FACTOR 1 ALPHA INHIBITOR-RELATED"/>
    <property type="match status" value="1"/>
</dbReference>
<evidence type="ECO:0000259" key="2">
    <source>
        <dbReference type="PROSITE" id="PS51184"/>
    </source>
</evidence>
<dbReference type="FunFam" id="2.60.120.650:FF:000046">
    <property type="entry name" value="JmjC domain-containing protein D"/>
    <property type="match status" value="1"/>
</dbReference>
<feature type="region of interest" description="Disordered" evidence="1">
    <location>
        <begin position="1"/>
        <end position="37"/>
    </location>
</feature>
<feature type="compositionally biased region" description="Low complexity" evidence="1">
    <location>
        <begin position="19"/>
        <end position="31"/>
    </location>
</feature>
<sequence>MSKRLTTEPPIHRIRLADSTPAPTTSRPSPTEDSVTQRSQYAVESLIDYARAQIYSVKYDQVDRTWLVLFSDASIMKALMIALVSPLALVDVLQAELATAAERLPGTSTNWDLTRVAATIGVLDTALIMTSGPEGRAVVIHSLIDELTATYNQWDTSCELFAQYRPLEPRLPATVVGLVSADRAVPIWACPTVLDFSDYIRACKTPGPQPRVITGAIDHWPALTTRPWSDLNYLYRAVGPARLVPVEVGRDYTRWDWTQRLVTFAELLEKYVLPLGPRPPVLTKTGSSETEVGYLAQHNLLAQVPVLRNDLSVPDYCYSASYIGSPGDSEDPSGPSDPLVNAWFGPNGTVSPLHHDPYHNLLAQVVGYKYIRLYSPDETSNLYPFPSGESLMTNTSEVDVEQPDLNRYPRFRKARYVECILGPGQLLYIPPYWWHYVRSLTTSFSISFWF</sequence>
<dbReference type="PANTHER" id="PTHR12461:SF105">
    <property type="entry name" value="HYPOXIA-INDUCIBLE FACTOR 1-ALPHA INHIBITOR"/>
    <property type="match status" value="1"/>
</dbReference>
<evidence type="ECO:0000256" key="1">
    <source>
        <dbReference type="SAM" id="MobiDB-lite"/>
    </source>
</evidence>
<accession>A0A9W7ZNA2</accession>
<evidence type="ECO:0000313" key="4">
    <source>
        <dbReference type="Proteomes" id="UP001150569"/>
    </source>
</evidence>
<dbReference type="InterPro" id="IPR041667">
    <property type="entry name" value="Cupin_8"/>
</dbReference>
<dbReference type="SMART" id="SM00558">
    <property type="entry name" value="JmjC"/>
    <property type="match status" value="1"/>
</dbReference>
<dbReference type="PROSITE" id="PS51184">
    <property type="entry name" value="JMJC"/>
    <property type="match status" value="1"/>
</dbReference>
<feature type="domain" description="JmjC" evidence="2">
    <location>
        <begin position="302"/>
        <end position="450"/>
    </location>
</feature>
<organism evidence="3 4">
    <name type="scientific">Tieghemiomyces parasiticus</name>
    <dbReference type="NCBI Taxonomy" id="78921"/>
    <lineage>
        <taxon>Eukaryota</taxon>
        <taxon>Fungi</taxon>
        <taxon>Fungi incertae sedis</taxon>
        <taxon>Zoopagomycota</taxon>
        <taxon>Kickxellomycotina</taxon>
        <taxon>Dimargaritomycetes</taxon>
        <taxon>Dimargaritales</taxon>
        <taxon>Dimargaritaceae</taxon>
        <taxon>Tieghemiomyces</taxon>
    </lineage>
</organism>
<name>A0A9W7ZNA2_9FUNG</name>
<dbReference type="Pfam" id="PF13621">
    <property type="entry name" value="Cupin_8"/>
    <property type="match status" value="1"/>
</dbReference>
<dbReference type="AlphaFoldDB" id="A0A9W7ZNA2"/>